<gene>
    <name evidence="1" type="ORF">BDN70DRAFT_937995</name>
</gene>
<protein>
    <submittedName>
        <fullName evidence="1">Uncharacterized protein</fullName>
    </submittedName>
</protein>
<dbReference type="Proteomes" id="UP000807469">
    <property type="component" value="Unassembled WGS sequence"/>
</dbReference>
<organism evidence="1 2">
    <name type="scientific">Pholiota conissans</name>
    <dbReference type="NCBI Taxonomy" id="109636"/>
    <lineage>
        <taxon>Eukaryota</taxon>
        <taxon>Fungi</taxon>
        <taxon>Dikarya</taxon>
        <taxon>Basidiomycota</taxon>
        <taxon>Agaricomycotina</taxon>
        <taxon>Agaricomycetes</taxon>
        <taxon>Agaricomycetidae</taxon>
        <taxon>Agaricales</taxon>
        <taxon>Agaricineae</taxon>
        <taxon>Strophariaceae</taxon>
        <taxon>Pholiota</taxon>
    </lineage>
</organism>
<accession>A0A9P6CNC0</accession>
<proteinExistence type="predicted"/>
<comment type="caution">
    <text evidence="1">The sequence shown here is derived from an EMBL/GenBank/DDBJ whole genome shotgun (WGS) entry which is preliminary data.</text>
</comment>
<sequence>MSAPRAQLAFAPPLLTAMWARMLCTSEPTALHPADHTHSTPQHTNAVSSWHRTIAAVIHRLSPPLPAPLSTSDPRQLSPQPPHCLPALTSRSCSGGSMRCHVGDDVAVRRPSAASAPVVAAPAAPAVMPRQCKRNKQQ</sequence>
<dbReference type="AlphaFoldDB" id="A0A9P6CNC0"/>
<reference evidence="1" key="1">
    <citation type="submission" date="2020-11" db="EMBL/GenBank/DDBJ databases">
        <authorList>
            <consortium name="DOE Joint Genome Institute"/>
            <person name="Ahrendt S."/>
            <person name="Riley R."/>
            <person name="Andreopoulos W."/>
            <person name="Labutti K."/>
            <person name="Pangilinan J."/>
            <person name="Ruiz-Duenas F.J."/>
            <person name="Barrasa J.M."/>
            <person name="Sanchez-Garcia M."/>
            <person name="Camarero S."/>
            <person name="Miyauchi S."/>
            <person name="Serrano A."/>
            <person name="Linde D."/>
            <person name="Babiker R."/>
            <person name="Drula E."/>
            <person name="Ayuso-Fernandez I."/>
            <person name="Pacheco R."/>
            <person name="Padilla G."/>
            <person name="Ferreira P."/>
            <person name="Barriuso J."/>
            <person name="Kellner H."/>
            <person name="Castanera R."/>
            <person name="Alfaro M."/>
            <person name="Ramirez L."/>
            <person name="Pisabarro A.G."/>
            <person name="Kuo A."/>
            <person name="Tritt A."/>
            <person name="Lipzen A."/>
            <person name="He G."/>
            <person name="Yan M."/>
            <person name="Ng V."/>
            <person name="Cullen D."/>
            <person name="Martin F."/>
            <person name="Rosso M.-N."/>
            <person name="Henrissat B."/>
            <person name="Hibbett D."/>
            <person name="Martinez A.T."/>
            <person name="Grigoriev I.V."/>
        </authorList>
    </citation>
    <scope>NUCLEOTIDE SEQUENCE</scope>
    <source>
        <strain evidence="1">CIRM-BRFM 674</strain>
    </source>
</reference>
<evidence type="ECO:0000313" key="2">
    <source>
        <dbReference type="Proteomes" id="UP000807469"/>
    </source>
</evidence>
<name>A0A9P6CNC0_9AGAR</name>
<keyword evidence="2" id="KW-1185">Reference proteome</keyword>
<dbReference type="EMBL" id="MU155508">
    <property type="protein sequence ID" value="KAF9472687.1"/>
    <property type="molecule type" value="Genomic_DNA"/>
</dbReference>
<evidence type="ECO:0000313" key="1">
    <source>
        <dbReference type="EMBL" id="KAF9472687.1"/>
    </source>
</evidence>